<protein>
    <submittedName>
        <fullName evidence="1">Uncharacterized protein</fullName>
    </submittedName>
</protein>
<gene>
    <name evidence="1" type="ORF">K488DRAFT_75300</name>
</gene>
<sequence>MAPQIQIQLYHRTPTSAARLRIATPYILLAFFFCFFATVCFLVFGFVAARRYWRHRRSIRQKIAPKSVSPTPSSSPSGRHGTEPNTQTFWSLLARSTLVATGVVRLGVMHTPRSVSSSPSSRSRSPRAIFRTIARFFQSLETNRSATSPILPTSVMGNDDMAYDDLKLPSIVITPPLDDGMFSYPALQEKPRLPSTFFRSAHSKVDLAYLAPNAGMYDSTRIRTTQTLGATIQRTTADSGREDTLGSMDGMEAEIRSDTTGGVKNA</sequence>
<proteinExistence type="predicted"/>
<reference evidence="1" key="1">
    <citation type="submission" date="2021-02" db="EMBL/GenBank/DDBJ databases">
        <authorList>
            <consortium name="DOE Joint Genome Institute"/>
            <person name="Ahrendt S."/>
            <person name="Looney B.P."/>
            <person name="Miyauchi S."/>
            <person name="Morin E."/>
            <person name="Drula E."/>
            <person name="Courty P.E."/>
            <person name="Chicoki N."/>
            <person name="Fauchery L."/>
            <person name="Kohler A."/>
            <person name="Kuo A."/>
            <person name="Labutti K."/>
            <person name="Pangilinan J."/>
            <person name="Lipzen A."/>
            <person name="Riley R."/>
            <person name="Andreopoulos W."/>
            <person name="He G."/>
            <person name="Johnson J."/>
            <person name="Barry K.W."/>
            <person name="Grigoriev I.V."/>
            <person name="Nagy L."/>
            <person name="Hibbett D."/>
            <person name="Henrissat B."/>
            <person name="Matheny P.B."/>
            <person name="Labbe J."/>
            <person name="Martin F."/>
        </authorList>
    </citation>
    <scope>NUCLEOTIDE SEQUENCE</scope>
    <source>
        <strain evidence="1">EC-137</strain>
    </source>
</reference>
<accession>A0ACB8Q438</accession>
<organism evidence="1 2">
    <name type="scientific">Vararia minispora EC-137</name>
    <dbReference type="NCBI Taxonomy" id="1314806"/>
    <lineage>
        <taxon>Eukaryota</taxon>
        <taxon>Fungi</taxon>
        <taxon>Dikarya</taxon>
        <taxon>Basidiomycota</taxon>
        <taxon>Agaricomycotina</taxon>
        <taxon>Agaricomycetes</taxon>
        <taxon>Russulales</taxon>
        <taxon>Lachnocladiaceae</taxon>
        <taxon>Vararia</taxon>
    </lineage>
</organism>
<dbReference type="Proteomes" id="UP000814128">
    <property type="component" value="Unassembled WGS sequence"/>
</dbReference>
<keyword evidence="2" id="KW-1185">Reference proteome</keyword>
<evidence type="ECO:0000313" key="2">
    <source>
        <dbReference type="Proteomes" id="UP000814128"/>
    </source>
</evidence>
<reference evidence="1" key="2">
    <citation type="journal article" date="2022" name="New Phytol.">
        <title>Evolutionary transition to the ectomycorrhizal habit in the genomes of a hyperdiverse lineage of mushroom-forming fungi.</title>
        <authorList>
            <person name="Looney B."/>
            <person name="Miyauchi S."/>
            <person name="Morin E."/>
            <person name="Drula E."/>
            <person name="Courty P.E."/>
            <person name="Kohler A."/>
            <person name="Kuo A."/>
            <person name="LaButti K."/>
            <person name="Pangilinan J."/>
            <person name="Lipzen A."/>
            <person name="Riley R."/>
            <person name="Andreopoulos W."/>
            <person name="He G."/>
            <person name="Johnson J."/>
            <person name="Nolan M."/>
            <person name="Tritt A."/>
            <person name="Barry K.W."/>
            <person name="Grigoriev I.V."/>
            <person name="Nagy L.G."/>
            <person name="Hibbett D."/>
            <person name="Henrissat B."/>
            <person name="Matheny P.B."/>
            <person name="Labbe J."/>
            <person name="Martin F.M."/>
        </authorList>
    </citation>
    <scope>NUCLEOTIDE SEQUENCE</scope>
    <source>
        <strain evidence="1">EC-137</strain>
    </source>
</reference>
<evidence type="ECO:0000313" key="1">
    <source>
        <dbReference type="EMBL" id="KAI0026494.1"/>
    </source>
</evidence>
<dbReference type="EMBL" id="MU274480">
    <property type="protein sequence ID" value="KAI0026494.1"/>
    <property type="molecule type" value="Genomic_DNA"/>
</dbReference>
<name>A0ACB8Q438_9AGAM</name>
<comment type="caution">
    <text evidence="1">The sequence shown here is derived from an EMBL/GenBank/DDBJ whole genome shotgun (WGS) entry which is preliminary data.</text>
</comment>